<keyword evidence="2" id="KW-1185">Reference proteome</keyword>
<name>A0ABS4BC17_9HYPH</name>
<protein>
    <submittedName>
        <fullName evidence="1">YdaU family protein</fullName>
    </submittedName>
</protein>
<dbReference type="RefSeq" id="WP_209592706.1">
    <property type="nucleotide sequence ID" value="NZ_JAGJCF010000001.1"/>
</dbReference>
<sequence length="209" mass="23967">MKTYIGDEAALTGHLTAEEFGAYERLRRHYWQHGGLPNDDARLMRVTGVAPDRWTEVRSGICDLFDDGWHLPKLDEMRADAAEKRERKVAAGRKGADKRWSKDSRTIGRTNANAIGKRMAGSMTEPMDNQWPPAPAPDEVRYEERLAPTRTYARTRESRPGCFSIPETDSEGRAFLRRHDLQPRQVERALPMLMEGRLDQSILDQIMMQ</sequence>
<gene>
    <name evidence="1" type="ORF">J6595_01655</name>
</gene>
<dbReference type="EMBL" id="JAGJCF010000001">
    <property type="protein sequence ID" value="MBP0614292.1"/>
    <property type="molecule type" value="Genomic_DNA"/>
</dbReference>
<comment type="caution">
    <text evidence="1">The sequence shown here is derived from an EMBL/GenBank/DDBJ whole genome shotgun (WGS) entry which is preliminary data.</text>
</comment>
<dbReference type="InterPro" id="IPR010781">
    <property type="entry name" value="DUF1376"/>
</dbReference>
<organism evidence="1 2">
    <name type="scientific">Jiella mangrovi</name>
    <dbReference type="NCBI Taxonomy" id="2821407"/>
    <lineage>
        <taxon>Bacteria</taxon>
        <taxon>Pseudomonadati</taxon>
        <taxon>Pseudomonadota</taxon>
        <taxon>Alphaproteobacteria</taxon>
        <taxon>Hyphomicrobiales</taxon>
        <taxon>Aurantimonadaceae</taxon>
        <taxon>Jiella</taxon>
    </lineage>
</organism>
<reference evidence="1 2" key="1">
    <citation type="submission" date="2021-04" db="EMBL/GenBank/DDBJ databases">
        <title>Whole genome sequence of Jiella sp. KSK16Y-1.</title>
        <authorList>
            <person name="Tuo L."/>
        </authorList>
    </citation>
    <scope>NUCLEOTIDE SEQUENCE [LARGE SCALE GENOMIC DNA]</scope>
    <source>
        <strain evidence="1 2">KSK16Y-1</strain>
    </source>
</reference>
<proteinExistence type="predicted"/>
<evidence type="ECO:0000313" key="1">
    <source>
        <dbReference type="EMBL" id="MBP0614292.1"/>
    </source>
</evidence>
<dbReference type="Proteomes" id="UP000678276">
    <property type="component" value="Unassembled WGS sequence"/>
</dbReference>
<accession>A0ABS4BC17</accession>
<dbReference type="Pfam" id="PF07120">
    <property type="entry name" value="DUF1376"/>
    <property type="match status" value="1"/>
</dbReference>
<evidence type="ECO:0000313" key="2">
    <source>
        <dbReference type="Proteomes" id="UP000678276"/>
    </source>
</evidence>